<sequence length="164" mass="18692">MLFLAVFFSGGSNSMAKFLVVRQLPRLHTQGSAFERDWQTPWPRSSNARVLIWRPHADVHEYAEQFVIKVELAGMRDAAIEVTLHDSVLYVSGQREEHCPNHGVHIHELGINYGHFELEFAIRAPIDEAAISARYDDGMLLIALPKRHPAQTEPRRISIEQTNV</sequence>
<dbReference type="KEGG" id="hau:Haur_1620"/>
<protein>
    <submittedName>
        <fullName evidence="4">Heat shock protein Hsp20</fullName>
    </submittedName>
</protein>
<dbReference type="InterPro" id="IPR031107">
    <property type="entry name" value="Small_HSP"/>
</dbReference>
<dbReference type="eggNOG" id="COG0071">
    <property type="taxonomic scope" value="Bacteria"/>
</dbReference>
<dbReference type="HOGENOM" id="CLU_046737_9_0_0"/>
<organism evidence="4 5">
    <name type="scientific">Herpetosiphon aurantiacus (strain ATCC 23779 / DSM 785 / 114-95)</name>
    <dbReference type="NCBI Taxonomy" id="316274"/>
    <lineage>
        <taxon>Bacteria</taxon>
        <taxon>Bacillati</taxon>
        <taxon>Chloroflexota</taxon>
        <taxon>Chloroflexia</taxon>
        <taxon>Herpetosiphonales</taxon>
        <taxon>Herpetosiphonaceae</taxon>
        <taxon>Herpetosiphon</taxon>
    </lineage>
</organism>
<dbReference type="PANTHER" id="PTHR11527">
    <property type="entry name" value="HEAT-SHOCK PROTEIN 20 FAMILY MEMBER"/>
    <property type="match status" value="1"/>
</dbReference>
<dbReference type="STRING" id="316274.Haur_1620"/>
<dbReference type="EMBL" id="CP000875">
    <property type="protein sequence ID" value="ABX04263.1"/>
    <property type="molecule type" value="Genomic_DNA"/>
</dbReference>
<dbReference type="AlphaFoldDB" id="A9B5N0"/>
<keyword evidence="5" id="KW-1185">Reference proteome</keyword>
<proteinExistence type="inferred from homology"/>
<feature type="domain" description="SHSP" evidence="3">
    <location>
        <begin position="47"/>
        <end position="162"/>
    </location>
</feature>
<name>A9B5N0_HERA2</name>
<dbReference type="Proteomes" id="UP000000787">
    <property type="component" value="Chromosome"/>
</dbReference>
<dbReference type="PROSITE" id="PS01031">
    <property type="entry name" value="SHSP"/>
    <property type="match status" value="1"/>
</dbReference>
<dbReference type="InterPro" id="IPR002068">
    <property type="entry name" value="A-crystallin/Hsp20_dom"/>
</dbReference>
<dbReference type="CDD" id="cd06464">
    <property type="entry name" value="ACD_sHsps-like"/>
    <property type="match status" value="1"/>
</dbReference>
<comment type="similarity">
    <text evidence="1 2">Belongs to the small heat shock protein (HSP20) family.</text>
</comment>
<dbReference type="InterPro" id="IPR008978">
    <property type="entry name" value="HSP20-like_chaperone"/>
</dbReference>
<dbReference type="BioCyc" id="HAUR316274:GHYA-1644-MONOMER"/>
<evidence type="ECO:0000313" key="4">
    <source>
        <dbReference type="EMBL" id="ABX04263.1"/>
    </source>
</evidence>
<reference evidence="4 5" key="1">
    <citation type="journal article" date="2011" name="Stand. Genomic Sci.">
        <title>Complete genome sequence of the filamentous gliding predatory bacterium Herpetosiphon aurantiacus type strain (114-95(T)).</title>
        <authorList>
            <person name="Kiss H."/>
            <person name="Nett M."/>
            <person name="Domin N."/>
            <person name="Martin K."/>
            <person name="Maresca J.A."/>
            <person name="Copeland A."/>
            <person name="Lapidus A."/>
            <person name="Lucas S."/>
            <person name="Berry K.W."/>
            <person name="Glavina Del Rio T."/>
            <person name="Dalin E."/>
            <person name="Tice H."/>
            <person name="Pitluck S."/>
            <person name="Richardson P."/>
            <person name="Bruce D."/>
            <person name="Goodwin L."/>
            <person name="Han C."/>
            <person name="Detter J.C."/>
            <person name="Schmutz J."/>
            <person name="Brettin T."/>
            <person name="Land M."/>
            <person name="Hauser L."/>
            <person name="Kyrpides N.C."/>
            <person name="Ivanova N."/>
            <person name="Goker M."/>
            <person name="Woyke T."/>
            <person name="Klenk H.P."/>
            <person name="Bryant D.A."/>
        </authorList>
    </citation>
    <scope>NUCLEOTIDE SEQUENCE [LARGE SCALE GENOMIC DNA]</scope>
    <source>
        <strain evidence="5">ATCC 23779 / DSM 785 / 114-95</strain>
    </source>
</reference>
<evidence type="ECO:0000256" key="1">
    <source>
        <dbReference type="PROSITE-ProRule" id="PRU00285"/>
    </source>
</evidence>
<keyword evidence="4" id="KW-0346">Stress response</keyword>
<gene>
    <name evidence="4" type="ordered locus">Haur_1620</name>
</gene>
<dbReference type="SUPFAM" id="SSF49764">
    <property type="entry name" value="HSP20-like chaperones"/>
    <property type="match status" value="1"/>
</dbReference>
<dbReference type="Pfam" id="PF00011">
    <property type="entry name" value="HSP20"/>
    <property type="match status" value="1"/>
</dbReference>
<evidence type="ECO:0000259" key="3">
    <source>
        <dbReference type="PROSITE" id="PS01031"/>
    </source>
</evidence>
<evidence type="ECO:0000313" key="5">
    <source>
        <dbReference type="Proteomes" id="UP000000787"/>
    </source>
</evidence>
<evidence type="ECO:0000256" key="2">
    <source>
        <dbReference type="RuleBase" id="RU003616"/>
    </source>
</evidence>
<dbReference type="InParanoid" id="A9B5N0"/>
<accession>A9B5N0</accession>
<dbReference type="Gene3D" id="2.60.40.790">
    <property type="match status" value="1"/>
</dbReference>